<dbReference type="InterPro" id="IPR000198">
    <property type="entry name" value="RhoGAP_dom"/>
</dbReference>
<reference evidence="3 4" key="1">
    <citation type="submission" date="2016-02" db="EMBL/GenBank/DDBJ databases">
        <title>Band-tailed pigeon sequencing and assembly.</title>
        <authorList>
            <person name="Soares A.E."/>
            <person name="Novak B.J."/>
            <person name="Rice E.S."/>
            <person name="O'Connell B."/>
            <person name="Chang D."/>
            <person name="Weber S."/>
            <person name="Shapiro B."/>
        </authorList>
    </citation>
    <scope>NUCLEOTIDE SEQUENCE [LARGE SCALE GENOMIC DNA]</scope>
    <source>
        <strain evidence="3">BTP2013</strain>
        <tissue evidence="3">Blood</tissue>
    </source>
</reference>
<dbReference type="Pfam" id="PF00620">
    <property type="entry name" value="RhoGAP"/>
    <property type="match status" value="1"/>
</dbReference>
<name>A0A1V4J421_PATFA</name>
<feature type="domain" description="Rho-GAP" evidence="2">
    <location>
        <begin position="35"/>
        <end position="92"/>
    </location>
</feature>
<feature type="region of interest" description="Disordered" evidence="1">
    <location>
        <begin position="114"/>
        <end position="134"/>
    </location>
</feature>
<organism evidence="3 4">
    <name type="scientific">Patagioenas fasciata monilis</name>
    <dbReference type="NCBI Taxonomy" id="372326"/>
    <lineage>
        <taxon>Eukaryota</taxon>
        <taxon>Metazoa</taxon>
        <taxon>Chordata</taxon>
        <taxon>Craniata</taxon>
        <taxon>Vertebrata</taxon>
        <taxon>Euteleostomi</taxon>
        <taxon>Archelosauria</taxon>
        <taxon>Archosauria</taxon>
        <taxon>Dinosauria</taxon>
        <taxon>Saurischia</taxon>
        <taxon>Theropoda</taxon>
        <taxon>Coelurosauria</taxon>
        <taxon>Aves</taxon>
        <taxon>Neognathae</taxon>
        <taxon>Neoaves</taxon>
        <taxon>Columbimorphae</taxon>
        <taxon>Columbiformes</taxon>
        <taxon>Columbidae</taxon>
        <taxon>Patagioenas</taxon>
    </lineage>
</organism>
<dbReference type="EMBL" id="LSYS01009367">
    <property type="protein sequence ID" value="OPJ66973.1"/>
    <property type="molecule type" value="Genomic_DNA"/>
</dbReference>
<evidence type="ECO:0000313" key="4">
    <source>
        <dbReference type="Proteomes" id="UP000190648"/>
    </source>
</evidence>
<feature type="region of interest" description="Disordered" evidence="1">
    <location>
        <begin position="166"/>
        <end position="242"/>
    </location>
</feature>
<dbReference type="GO" id="GO:0007165">
    <property type="term" value="P:signal transduction"/>
    <property type="evidence" value="ECO:0007669"/>
    <property type="project" value="InterPro"/>
</dbReference>
<evidence type="ECO:0000313" key="3">
    <source>
        <dbReference type="EMBL" id="OPJ66973.1"/>
    </source>
</evidence>
<sequence>MGQVNCCCGSRDDPELMQQRMPVLELPKPLLQQHVRDLLALLQEHGPSTERVFRLAASEHASREIREALDRGVEVQLQSQPVHLLAIILKTQLYQQWMDALQKISRQERLAGLKERQQDDGCQPGHLLSPPEGDTLPLDVLVQVTGKVTLLVQFLIEHHEELFEEEEAGLAGAAAEESPAPQEQTEASEVPPVAPESEHLKSSSGDRRLPDSSLENQKQKSPCEEECDGQPQRKRRKLEREL</sequence>
<feature type="compositionally biased region" description="Basic residues" evidence="1">
    <location>
        <begin position="232"/>
        <end position="242"/>
    </location>
</feature>
<evidence type="ECO:0000256" key="1">
    <source>
        <dbReference type="SAM" id="MobiDB-lite"/>
    </source>
</evidence>
<dbReference type="PANTHER" id="PTHR23179">
    <property type="entry name" value="T-CELL ACTIVATION RHO GTPASE ACTIVATING PROTEIN-RELATED"/>
    <property type="match status" value="1"/>
</dbReference>
<protein>
    <recommendedName>
        <fullName evidence="2">Rho-GAP domain-containing protein</fullName>
    </recommendedName>
</protein>
<dbReference type="PANTHER" id="PTHR23179:SF26">
    <property type="entry name" value="T-CELL ACTIVATION RHO GTPASE-ACTIVATING PROTEIN"/>
    <property type="match status" value="1"/>
</dbReference>
<feature type="compositionally biased region" description="Low complexity" evidence="1">
    <location>
        <begin position="169"/>
        <end position="187"/>
    </location>
</feature>
<feature type="compositionally biased region" description="Basic and acidic residues" evidence="1">
    <location>
        <begin position="196"/>
        <end position="210"/>
    </location>
</feature>
<dbReference type="OrthoDB" id="27389at2759"/>
<proteinExistence type="predicted"/>
<dbReference type="GO" id="GO:0005096">
    <property type="term" value="F:GTPase activator activity"/>
    <property type="evidence" value="ECO:0007669"/>
    <property type="project" value="TreeGrafter"/>
</dbReference>
<gene>
    <name evidence="3" type="ORF">AV530_016922</name>
</gene>
<evidence type="ECO:0000259" key="2">
    <source>
        <dbReference type="Pfam" id="PF00620"/>
    </source>
</evidence>
<dbReference type="AlphaFoldDB" id="A0A1V4J421"/>
<accession>A0A1V4J421</accession>
<keyword evidence="4" id="KW-1185">Reference proteome</keyword>
<dbReference type="Proteomes" id="UP000190648">
    <property type="component" value="Unassembled WGS sequence"/>
</dbReference>
<comment type="caution">
    <text evidence="3">The sequence shown here is derived from an EMBL/GenBank/DDBJ whole genome shotgun (WGS) entry which is preliminary data.</text>
</comment>
<dbReference type="InterPro" id="IPR008936">
    <property type="entry name" value="Rho_GTPase_activation_prot"/>
</dbReference>
<dbReference type="Gene3D" id="1.10.555.10">
    <property type="entry name" value="Rho GTPase activation protein"/>
    <property type="match status" value="1"/>
</dbReference>
<dbReference type="SUPFAM" id="SSF48350">
    <property type="entry name" value="GTPase activation domain, GAP"/>
    <property type="match status" value="1"/>
</dbReference>